<evidence type="ECO:0000259" key="2">
    <source>
        <dbReference type="Pfam" id="PF01243"/>
    </source>
</evidence>
<dbReference type="GO" id="GO:0070967">
    <property type="term" value="F:coenzyme F420 binding"/>
    <property type="evidence" value="ECO:0007669"/>
    <property type="project" value="TreeGrafter"/>
</dbReference>
<dbReference type="EMBL" id="FNON01000006">
    <property type="protein sequence ID" value="SDY66599.1"/>
    <property type="molecule type" value="Genomic_DNA"/>
</dbReference>
<evidence type="ECO:0000313" key="4">
    <source>
        <dbReference type="Proteomes" id="UP000199515"/>
    </source>
</evidence>
<evidence type="ECO:0000313" key="3">
    <source>
        <dbReference type="EMBL" id="SDY66599.1"/>
    </source>
</evidence>
<dbReference type="RefSeq" id="WP_091293784.1">
    <property type="nucleotide sequence ID" value="NZ_FNON01000006.1"/>
</dbReference>
<evidence type="ECO:0000256" key="1">
    <source>
        <dbReference type="ARBA" id="ARBA00023002"/>
    </source>
</evidence>
<dbReference type="GO" id="GO:0016627">
    <property type="term" value="F:oxidoreductase activity, acting on the CH-CH group of donors"/>
    <property type="evidence" value="ECO:0007669"/>
    <property type="project" value="TreeGrafter"/>
</dbReference>
<sequence length="129" mass="14433">MGFDETTQKLLDGKNFATVATLDADGSPHTSLVWIGTDGDAVVFSSLADRRKVRNLRRDPRISLTVSDKDNPYRSVDIRGTAELIEDPEKTLPAKLSHKYLGQDPPEEAEEKLRMIVRVTPHKITQFSV</sequence>
<keyword evidence="1" id="KW-0560">Oxidoreductase</keyword>
<dbReference type="STRING" id="589385.SAMN05421504_106310"/>
<dbReference type="PANTHER" id="PTHR35176">
    <property type="entry name" value="HEME OXYGENASE HI_0854-RELATED"/>
    <property type="match status" value="1"/>
</dbReference>
<dbReference type="Gene3D" id="2.30.110.10">
    <property type="entry name" value="Electron Transport, Fmn-binding Protein, Chain A"/>
    <property type="match status" value="1"/>
</dbReference>
<dbReference type="InterPro" id="IPR019920">
    <property type="entry name" value="F420-binding_dom_put"/>
</dbReference>
<gene>
    <name evidence="3" type="ORF">SAMN05421504_106310</name>
</gene>
<feature type="domain" description="Pyridoxamine 5'-phosphate oxidase N-terminal" evidence="2">
    <location>
        <begin position="4"/>
        <end position="126"/>
    </location>
</feature>
<accession>A0A1H3LR76</accession>
<dbReference type="NCBIfam" id="TIGR03618">
    <property type="entry name" value="Rv1155_F420"/>
    <property type="match status" value="1"/>
</dbReference>
<reference evidence="3 4" key="1">
    <citation type="submission" date="2016-10" db="EMBL/GenBank/DDBJ databases">
        <authorList>
            <person name="de Groot N.N."/>
        </authorList>
    </citation>
    <scope>NUCLEOTIDE SEQUENCE [LARGE SCALE GENOMIC DNA]</scope>
    <source>
        <strain evidence="3 4">CPCC 202699</strain>
    </source>
</reference>
<organism evidence="3 4">
    <name type="scientific">Amycolatopsis xylanica</name>
    <dbReference type="NCBI Taxonomy" id="589385"/>
    <lineage>
        <taxon>Bacteria</taxon>
        <taxon>Bacillati</taxon>
        <taxon>Actinomycetota</taxon>
        <taxon>Actinomycetes</taxon>
        <taxon>Pseudonocardiales</taxon>
        <taxon>Pseudonocardiaceae</taxon>
        <taxon>Amycolatopsis</taxon>
    </lineage>
</organism>
<dbReference type="AlphaFoldDB" id="A0A1H3LR76"/>
<dbReference type="SUPFAM" id="SSF50475">
    <property type="entry name" value="FMN-binding split barrel"/>
    <property type="match status" value="1"/>
</dbReference>
<dbReference type="GO" id="GO:0005829">
    <property type="term" value="C:cytosol"/>
    <property type="evidence" value="ECO:0007669"/>
    <property type="project" value="TreeGrafter"/>
</dbReference>
<dbReference type="InterPro" id="IPR011576">
    <property type="entry name" value="Pyridox_Oxase_N"/>
</dbReference>
<proteinExistence type="predicted"/>
<dbReference type="PANTHER" id="PTHR35176:SF6">
    <property type="entry name" value="HEME OXYGENASE HI_0854-RELATED"/>
    <property type="match status" value="1"/>
</dbReference>
<dbReference type="InterPro" id="IPR012349">
    <property type="entry name" value="Split_barrel_FMN-bd"/>
</dbReference>
<keyword evidence="4" id="KW-1185">Reference proteome</keyword>
<dbReference type="Pfam" id="PF01243">
    <property type="entry name" value="PNPOx_N"/>
    <property type="match status" value="1"/>
</dbReference>
<protein>
    <submittedName>
        <fullName evidence="3">PPOX class probable F420-dependent enzyme</fullName>
    </submittedName>
</protein>
<dbReference type="Proteomes" id="UP000199515">
    <property type="component" value="Unassembled WGS sequence"/>
</dbReference>
<name>A0A1H3LR76_9PSEU</name>
<dbReference type="OrthoDB" id="162914at2"/>
<dbReference type="InterPro" id="IPR052019">
    <property type="entry name" value="F420H2_bilvrd_red/Heme_oxyg"/>
</dbReference>